<protein>
    <submittedName>
        <fullName evidence="1">Uncharacterized protein</fullName>
    </submittedName>
</protein>
<dbReference type="EMBL" id="KK786299">
    <property type="protein sequence ID" value="KDO39785.1"/>
    <property type="molecule type" value="Genomic_DNA"/>
</dbReference>
<feature type="non-terminal residue" evidence="1">
    <location>
        <position position="213"/>
    </location>
</feature>
<gene>
    <name evidence="1" type="ORF">CISIN_1g036151mg</name>
</gene>
<organism evidence="1 2">
    <name type="scientific">Citrus sinensis</name>
    <name type="common">Sweet orange</name>
    <name type="synonym">Citrus aurantium var. sinensis</name>
    <dbReference type="NCBI Taxonomy" id="2711"/>
    <lineage>
        <taxon>Eukaryota</taxon>
        <taxon>Viridiplantae</taxon>
        <taxon>Streptophyta</taxon>
        <taxon>Embryophyta</taxon>
        <taxon>Tracheophyta</taxon>
        <taxon>Spermatophyta</taxon>
        <taxon>Magnoliopsida</taxon>
        <taxon>eudicotyledons</taxon>
        <taxon>Gunneridae</taxon>
        <taxon>Pentapetalae</taxon>
        <taxon>rosids</taxon>
        <taxon>malvids</taxon>
        <taxon>Sapindales</taxon>
        <taxon>Rutaceae</taxon>
        <taxon>Aurantioideae</taxon>
        <taxon>Citrus</taxon>
    </lineage>
</organism>
<dbReference type="PANTHER" id="PTHR11697:SF230">
    <property type="entry name" value="ZINC FINGER, MYM DOMAIN CONTAINING 1"/>
    <property type="match status" value="1"/>
</dbReference>
<name>A0A067DE14_CITSI</name>
<dbReference type="InterPro" id="IPR055298">
    <property type="entry name" value="AtLOH3-like"/>
</dbReference>
<dbReference type="AlphaFoldDB" id="A0A067DE14"/>
<proteinExistence type="predicted"/>
<reference evidence="1 2" key="1">
    <citation type="submission" date="2014-04" db="EMBL/GenBank/DDBJ databases">
        <authorList>
            <consortium name="International Citrus Genome Consortium"/>
            <person name="Gmitter F."/>
            <person name="Chen C."/>
            <person name="Farmerie W."/>
            <person name="Harkins T."/>
            <person name="Desany B."/>
            <person name="Mohiuddin M."/>
            <person name="Kodira C."/>
            <person name="Borodovsky M."/>
            <person name="Lomsadze A."/>
            <person name="Burns P."/>
            <person name="Jenkins J."/>
            <person name="Prochnik S."/>
            <person name="Shu S."/>
            <person name="Chapman J."/>
            <person name="Pitluck S."/>
            <person name="Schmutz J."/>
            <person name="Rokhsar D."/>
        </authorList>
    </citation>
    <scope>NUCLEOTIDE SEQUENCE</scope>
</reference>
<sequence length="213" mass="24535">MYINIIAKVINIVAASSKRYDIPREKHAIAVSEALKTSELESRQGMNQEITLKRSDDTQWSSHHGTLISIITMFSSIIDVLEIIANDASNSEQRFEANSILRFMQTFDFVFTLYLMKNILGFANELSQALQRKDQDIVNSMKLVSICKLGLQRMREHGWNSLLSQVSSFCEKHFIIVPVMENMFLTPGRSMRRAQEITNMHHYRIDIFCAILD</sequence>
<evidence type="ECO:0000313" key="2">
    <source>
        <dbReference type="Proteomes" id="UP000027120"/>
    </source>
</evidence>
<keyword evidence="2" id="KW-1185">Reference proteome</keyword>
<dbReference type="STRING" id="2711.A0A067DE14"/>
<accession>A0A067DE14</accession>
<dbReference type="Proteomes" id="UP000027120">
    <property type="component" value="Unassembled WGS sequence"/>
</dbReference>
<evidence type="ECO:0000313" key="1">
    <source>
        <dbReference type="EMBL" id="KDO39785.1"/>
    </source>
</evidence>
<dbReference type="PANTHER" id="PTHR11697">
    <property type="entry name" value="GENERAL TRANSCRIPTION FACTOR 2-RELATED ZINC FINGER PROTEIN"/>
    <property type="match status" value="1"/>
</dbReference>